<evidence type="ECO:0000256" key="10">
    <source>
        <dbReference type="ARBA" id="ARBA00022806"/>
    </source>
</evidence>
<dbReference type="CDD" id="cd22318">
    <property type="entry name" value="DNA2_N-like"/>
    <property type="match status" value="1"/>
</dbReference>
<dbReference type="AlphaFoldDB" id="A0A0A9Y4P5"/>
<dbReference type="InterPro" id="IPR027417">
    <property type="entry name" value="P-loop_NTPase"/>
</dbReference>
<evidence type="ECO:0000256" key="15">
    <source>
        <dbReference type="ARBA" id="ARBA00023204"/>
    </source>
</evidence>
<keyword evidence="13 19" id="KW-0411">Iron-sulfur</keyword>
<dbReference type="GO" id="GO:0003677">
    <property type="term" value="F:DNA binding"/>
    <property type="evidence" value="ECO:0007669"/>
    <property type="project" value="UniProtKB-UniRule"/>
</dbReference>
<dbReference type="PANTHER" id="PTHR10887">
    <property type="entry name" value="DNA2/NAM7 HELICASE FAMILY"/>
    <property type="match status" value="1"/>
</dbReference>
<keyword evidence="10 19" id="KW-0347">Helicase</keyword>
<dbReference type="InterPro" id="IPR026851">
    <property type="entry name" value="Dna2/JHS1_DEXXQ-box"/>
</dbReference>
<feature type="region of interest" description="Disordered" evidence="20">
    <location>
        <begin position="174"/>
        <end position="195"/>
    </location>
</feature>
<dbReference type="InterPro" id="IPR045055">
    <property type="entry name" value="DNA2/NAM7-like"/>
</dbReference>
<feature type="domain" description="DNA2/NAM7 helicase helicase" evidence="22">
    <location>
        <begin position="889"/>
        <end position="959"/>
    </location>
</feature>
<evidence type="ECO:0000313" key="24">
    <source>
        <dbReference type="EMBL" id="JAG28037.1"/>
    </source>
</evidence>
<dbReference type="GO" id="GO:0033567">
    <property type="term" value="P:DNA replication, Okazaki fragment processing"/>
    <property type="evidence" value="ECO:0007669"/>
    <property type="project" value="UniProtKB-UniRule"/>
</dbReference>
<dbReference type="GO" id="GO:0051539">
    <property type="term" value="F:4 iron, 4 sulfur cluster binding"/>
    <property type="evidence" value="ECO:0007669"/>
    <property type="project" value="UniProtKB-UniRule"/>
</dbReference>
<keyword evidence="7 19" id="KW-0547">Nucleotide-binding</keyword>
<name>A0A0A9Y4P5_LYGHE</name>
<keyword evidence="19" id="KW-0158">Chromosome</keyword>
<dbReference type="EMBL" id="GBHO01015567">
    <property type="protein sequence ID" value="JAG28037.1"/>
    <property type="molecule type" value="Transcribed_RNA"/>
</dbReference>
<feature type="compositionally biased region" description="Polar residues" evidence="20">
    <location>
        <begin position="184"/>
        <end position="195"/>
    </location>
</feature>
<dbReference type="SUPFAM" id="SSF52540">
    <property type="entry name" value="P-loop containing nucleoside triphosphate hydrolases"/>
    <property type="match status" value="1"/>
</dbReference>
<evidence type="ECO:0000259" key="22">
    <source>
        <dbReference type="Pfam" id="PF13086"/>
    </source>
</evidence>
<dbReference type="Gene3D" id="3.40.50.300">
    <property type="entry name" value="P-loop containing nucleotide triphosphate hydrolases"/>
    <property type="match status" value="2"/>
</dbReference>
<evidence type="ECO:0000256" key="2">
    <source>
        <dbReference type="ARBA" id="ARBA00007913"/>
    </source>
</evidence>
<keyword evidence="9 19" id="KW-0378">Hydrolase</keyword>
<dbReference type="GO" id="GO:0017108">
    <property type="term" value="F:5'-flap endonuclease activity"/>
    <property type="evidence" value="ECO:0007669"/>
    <property type="project" value="UniProtKB-UniRule"/>
</dbReference>
<sequence length="1191" mass="132027">MKKTTLTTKNQQPTLTSFFTRIPSSQPNGASSAQQAAKPPTKSEITEAKKRKRATSPKKSPAKSRKIASPAKIKSPTKTIEEFLSPGKTSPRKLSIVVRKTDAPSSSLDRKADLEKRDVQFESPVKSSEVPNGLRRSPRLAEAACNGRTPEKLTEASLKPKVVKKTKLFSPVNDENNVPKLGQTKKSVVSPSKNGCSKKGAAEMADLDFAGLDEAFLEDIEAFGSCPPAPLENLNLAKLDRYKVESSAILQTGDLKLVVKNIGNATSGTCIIKSPWNSSIVREGDVVSLRGTYVDGEWVVEWSGILVTNPDNLISGTSVVGSLFCMRKAILSEIFDELGEGEYKHLVIGCVVHQLLQEVLQKKIRDREGMEKICEEIISNRDFVVDLFLKNVNYSETVQTIRSYLPTIYDFISTYVTYGKAERLAPKGPDSWPGEIVTIKDIEENIWSPTLGIKGKIDATLQVKINRKSKVMPLELKTGKVSFSVEHRGQVILYCMLLKELGEFVDSGLLLYLKDEGGMKEIAAGDREIRDLILLRNCLSKGLLDLSNVLPSDRIPLPELPPPINRKTCESCGHLVACSAALRESGLETLSEKHRMKKLVPEVTSHLSREHAQYVFHWIGLQSLENGCSQFNISKIWSENPKKREENGSCLTGMVVSSSVVTKGARFESVFTKADGSVVNDIFTVGQTVVVSSNNQIGITYGFVNSISPISVTLSVEKFFKVKEGPFMLDSYESANFKKISVKNLTLLLEDSERARIMREIIIDLKLPAFASKLSGKIKKLGMDIFEKLNKEQVRALLQAISADTYILIQGMPGTGKTTTMRALIELMVRMGKRVLVSSYTHSAIDNILVGLVGKVDMMRIVNKNRAHPKLKDVTEGACLNRLTNPSHEELEKMYKSKKVVGVSCLSAGHPWFERQTFDVCLVDEASQVTLPAVLRPLFLAKKFILVGDPKQLPPLVVNETAKEFGLGNSLFHRLDRPAVTSKLTQQYRMNQRITDIANGFAYENMLKCGSSDIANATLDYRGTVTRSEDWMQRSLSKLLEDSVIVIDVKDSDLPNSSVKSKENRAEADVIVKIVKEMIQVGVKACSIGVIATYREQVELLKNLLRGTEVEISTVDQYQGRDKEVILYTSSKSSNKVENDILSDTNRLTVAITRAKKKLIIVCHLDFLKTYENFAKMFSHVPPTNFLSTTS</sequence>
<feature type="domain" description="DNA2/NAM7 helicase-like C-terminal" evidence="23">
    <location>
        <begin position="968"/>
        <end position="1164"/>
    </location>
</feature>
<dbReference type="GO" id="GO:0005634">
    <property type="term" value="C:nucleus"/>
    <property type="evidence" value="ECO:0007669"/>
    <property type="project" value="UniProtKB-SubCell"/>
</dbReference>
<feature type="compositionally biased region" description="Basic residues" evidence="20">
    <location>
        <begin position="49"/>
        <end position="66"/>
    </location>
</feature>
<dbReference type="PANTHER" id="PTHR10887:SF433">
    <property type="entry name" value="DNA REPLICATION ATP-DEPENDENT HELICASE_NUCLEASE DNA2"/>
    <property type="match status" value="1"/>
</dbReference>
<evidence type="ECO:0000256" key="1">
    <source>
        <dbReference type="ARBA" id="ARBA00001966"/>
    </source>
</evidence>
<evidence type="ECO:0000256" key="12">
    <source>
        <dbReference type="ARBA" id="ARBA00023004"/>
    </source>
</evidence>
<dbReference type="Pfam" id="PF13087">
    <property type="entry name" value="AAA_12"/>
    <property type="match status" value="1"/>
</dbReference>
<comment type="catalytic activity">
    <reaction evidence="18 19">
        <text>ATP + H2O = ADP + phosphate + H(+)</text>
        <dbReference type="Rhea" id="RHEA:13065"/>
        <dbReference type="ChEBI" id="CHEBI:15377"/>
        <dbReference type="ChEBI" id="CHEBI:15378"/>
        <dbReference type="ChEBI" id="CHEBI:30616"/>
        <dbReference type="ChEBI" id="CHEBI:43474"/>
        <dbReference type="ChEBI" id="CHEBI:456216"/>
        <dbReference type="EC" id="3.6.4.12"/>
    </reaction>
</comment>
<dbReference type="GO" id="GO:0071932">
    <property type="term" value="P:replication fork reversal"/>
    <property type="evidence" value="ECO:0007669"/>
    <property type="project" value="TreeGrafter"/>
</dbReference>
<evidence type="ECO:0000256" key="20">
    <source>
        <dbReference type="SAM" id="MobiDB-lite"/>
    </source>
</evidence>
<evidence type="ECO:0000256" key="18">
    <source>
        <dbReference type="ARBA" id="ARBA00047995"/>
    </source>
</evidence>
<dbReference type="EC" id="3.6.4.12" evidence="19"/>
<keyword evidence="8 19" id="KW-0227">DNA damage</keyword>
<evidence type="ECO:0000256" key="6">
    <source>
        <dbReference type="ARBA" id="ARBA00022723"/>
    </source>
</evidence>
<keyword evidence="16 19" id="KW-0539">Nucleus</keyword>
<organism evidence="24">
    <name type="scientific">Lygus hesperus</name>
    <name type="common">Western plant bug</name>
    <dbReference type="NCBI Taxonomy" id="30085"/>
    <lineage>
        <taxon>Eukaryota</taxon>
        <taxon>Metazoa</taxon>
        <taxon>Ecdysozoa</taxon>
        <taxon>Arthropoda</taxon>
        <taxon>Hexapoda</taxon>
        <taxon>Insecta</taxon>
        <taxon>Pterygota</taxon>
        <taxon>Neoptera</taxon>
        <taxon>Paraneoptera</taxon>
        <taxon>Hemiptera</taxon>
        <taxon>Heteroptera</taxon>
        <taxon>Panheteroptera</taxon>
        <taxon>Cimicomorpha</taxon>
        <taxon>Miridae</taxon>
        <taxon>Mirini</taxon>
        <taxon>Lygus</taxon>
    </lineage>
</organism>
<evidence type="ECO:0000256" key="19">
    <source>
        <dbReference type="RuleBase" id="RU367041"/>
    </source>
</evidence>
<keyword evidence="6 19" id="KW-0479">Metal-binding</keyword>
<dbReference type="GO" id="GO:0006281">
    <property type="term" value="P:DNA repair"/>
    <property type="evidence" value="ECO:0007669"/>
    <property type="project" value="UniProtKB-KW"/>
</dbReference>
<evidence type="ECO:0000256" key="8">
    <source>
        <dbReference type="ARBA" id="ARBA00022763"/>
    </source>
</evidence>
<dbReference type="Pfam" id="PF13086">
    <property type="entry name" value="AAA_11"/>
    <property type="match status" value="2"/>
</dbReference>
<reference evidence="24" key="2">
    <citation type="submission" date="2014-07" db="EMBL/GenBank/DDBJ databases">
        <authorList>
            <person name="Hull J."/>
        </authorList>
    </citation>
    <scope>NUCLEOTIDE SEQUENCE</scope>
</reference>
<dbReference type="InterPro" id="IPR047187">
    <property type="entry name" value="SF1_C_Upf1"/>
</dbReference>
<keyword evidence="5 19" id="KW-0540">Nuclease</keyword>
<feature type="domain" description="DNA2/NAM7 helicase helicase" evidence="22">
    <location>
        <begin position="788"/>
        <end position="881"/>
    </location>
</feature>
<keyword evidence="4 19" id="KW-0235">DNA replication</keyword>
<feature type="compositionally biased region" description="Basic and acidic residues" evidence="20">
    <location>
        <begin position="108"/>
        <end position="120"/>
    </location>
</feature>
<dbReference type="GO" id="GO:0016887">
    <property type="term" value="F:ATP hydrolysis activity"/>
    <property type="evidence" value="ECO:0007669"/>
    <property type="project" value="RHEA"/>
</dbReference>
<evidence type="ECO:0000259" key="21">
    <source>
        <dbReference type="Pfam" id="PF08696"/>
    </source>
</evidence>
<evidence type="ECO:0000256" key="16">
    <source>
        <dbReference type="ARBA" id="ARBA00023242"/>
    </source>
</evidence>
<dbReference type="Pfam" id="PF08696">
    <property type="entry name" value="Dna2"/>
    <property type="match status" value="1"/>
</dbReference>
<protein>
    <recommendedName>
        <fullName evidence="19">DNA replication ATP-dependent helicase/nuclease</fullName>
        <ecNumber evidence="19">3.1.-.-</ecNumber>
        <ecNumber evidence="19">3.6.4.12</ecNumber>
    </recommendedName>
</protein>
<feature type="compositionally biased region" description="Polar residues" evidence="20">
    <location>
        <begin position="1"/>
        <end position="35"/>
    </location>
</feature>
<feature type="region of interest" description="Disordered" evidence="20">
    <location>
        <begin position="1"/>
        <end position="135"/>
    </location>
</feature>
<dbReference type="GO" id="GO:0005694">
    <property type="term" value="C:chromosome"/>
    <property type="evidence" value="ECO:0007669"/>
    <property type="project" value="UniProtKB-SubCell"/>
</dbReference>
<dbReference type="GO" id="GO:0005524">
    <property type="term" value="F:ATP binding"/>
    <property type="evidence" value="ECO:0007669"/>
    <property type="project" value="UniProtKB-UniRule"/>
</dbReference>
<keyword evidence="14 19" id="KW-0238">DNA-binding</keyword>
<evidence type="ECO:0000256" key="17">
    <source>
        <dbReference type="ARBA" id="ARBA00023268"/>
    </source>
</evidence>
<evidence type="ECO:0000256" key="9">
    <source>
        <dbReference type="ARBA" id="ARBA00022801"/>
    </source>
</evidence>
<comment type="subcellular location">
    <subcellularLocation>
        <location evidence="19">Nucleus</location>
    </subcellularLocation>
    <subcellularLocation>
        <location evidence="19">Chromosome</location>
    </subcellularLocation>
</comment>
<comment type="function">
    <text evidence="19">Key enzyme involved in DNA replication and DNA repair. Involved in Okazaki fragments processing by cleaving long flaps that escape FEN1: flaps that are longer than 27 nucleotides are coated by replication protein A complex (RPA), leading to recruit DNA2 which cleaves the flap until it is too short to bind RPA and becomes a substrate for FEN1. Also involved in 5'-end resection of DNA during double-strand break (DSB) repair by mediating the cleavage of 5'-ssDNA.</text>
</comment>
<dbReference type="GO" id="GO:0046872">
    <property type="term" value="F:metal ion binding"/>
    <property type="evidence" value="ECO:0007669"/>
    <property type="project" value="UniProtKB-UniRule"/>
</dbReference>
<dbReference type="CDD" id="cd18808">
    <property type="entry name" value="SF1_C_Upf1"/>
    <property type="match status" value="1"/>
</dbReference>
<accession>A0A0A9Y4P5</accession>
<evidence type="ECO:0000256" key="4">
    <source>
        <dbReference type="ARBA" id="ARBA00022705"/>
    </source>
</evidence>
<gene>
    <name evidence="24" type="primary">Dna2_3</name>
    <name evidence="24" type="ORF">CM83_88916</name>
</gene>
<keyword evidence="15 19" id="KW-0234">DNA repair</keyword>
<dbReference type="InterPro" id="IPR011604">
    <property type="entry name" value="PDDEXK-like_dom_sf"/>
</dbReference>
<dbReference type="InterPro" id="IPR014808">
    <property type="entry name" value="DNA_replication_fac_Dna2_N"/>
</dbReference>
<dbReference type="GO" id="GO:0005737">
    <property type="term" value="C:cytoplasm"/>
    <property type="evidence" value="ECO:0007669"/>
    <property type="project" value="TreeGrafter"/>
</dbReference>
<keyword evidence="12 19" id="KW-0408">Iron</keyword>
<dbReference type="Gene3D" id="3.90.320.10">
    <property type="match status" value="1"/>
</dbReference>
<evidence type="ECO:0000256" key="11">
    <source>
        <dbReference type="ARBA" id="ARBA00022840"/>
    </source>
</evidence>
<dbReference type="CDD" id="cd18041">
    <property type="entry name" value="DEXXQc_DNA2"/>
    <property type="match status" value="1"/>
</dbReference>
<keyword evidence="17 19" id="KW-0511">Multifunctional enzyme</keyword>
<dbReference type="EC" id="3.1.-.-" evidence="19"/>
<feature type="domain" description="DNA replication factor Dna2 N-terminal" evidence="21">
    <location>
        <begin position="266"/>
        <end position="463"/>
    </location>
</feature>
<comment type="cofactor">
    <cofactor evidence="1">
        <name>[4Fe-4S] cluster</name>
        <dbReference type="ChEBI" id="CHEBI:49883"/>
    </cofactor>
</comment>
<dbReference type="InterPro" id="IPR041677">
    <property type="entry name" value="DNA2/NAM7_AAA_11"/>
</dbReference>
<evidence type="ECO:0000256" key="14">
    <source>
        <dbReference type="ARBA" id="ARBA00023125"/>
    </source>
</evidence>
<proteinExistence type="inferred from homology"/>
<keyword evidence="11 19" id="KW-0067">ATP-binding</keyword>
<keyword evidence="3 19" id="KW-0004">4Fe-4S</keyword>
<evidence type="ECO:0000256" key="13">
    <source>
        <dbReference type="ARBA" id="ARBA00023014"/>
    </source>
</evidence>
<evidence type="ECO:0000256" key="5">
    <source>
        <dbReference type="ARBA" id="ARBA00022722"/>
    </source>
</evidence>
<dbReference type="GO" id="GO:0017116">
    <property type="term" value="F:single-stranded DNA helicase activity"/>
    <property type="evidence" value="ECO:0007669"/>
    <property type="project" value="UniProtKB-UniRule"/>
</dbReference>
<comment type="similarity">
    <text evidence="2 19">Belongs to the DNA2/NAM7 helicase family.</text>
</comment>
<reference evidence="24" key="1">
    <citation type="journal article" date="2014" name="PLoS ONE">
        <title>Transcriptome-Based Identification of ABC Transporters in the Western Tarnished Plant Bug Lygus hesperus.</title>
        <authorList>
            <person name="Hull J.J."/>
            <person name="Chaney K."/>
            <person name="Geib S.M."/>
            <person name="Fabrick J.A."/>
            <person name="Brent C.S."/>
            <person name="Walsh D."/>
            <person name="Lavine L.C."/>
        </authorList>
    </citation>
    <scope>NUCLEOTIDE SEQUENCE</scope>
</reference>
<evidence type="ECO:0000256" key="3">
    <source>
        <dbReference type="ARBA" id="ARBA00022485"/>
    </source>
</evidence>
<dbReference type="InterPro" id="IPR041679">
    <property type="entry name" value="DNA2/NAM7-like_C"/>
</dbReference>
<evidence type="ECO:0000256" key="7">
    <source>
        <dbReference type="ARBA" id="ARBA00022741"/>
    </source>
</evidence>
<evidence type="ECO:0000259" key="23">
    <source>
        <dbReference type="Pfam" id="PF13087"/>
    </source>
</evidence>